<sequence length="143" mass="16435">MSLSSEEINNTRLRQRLALDKTLDYYISTQRIANGDSVHCSDGQICKIKGVRYARLLNKEDKCWSIWTKVDVEVETEQPSPQYAVLNCGSIYPSSTLTGAKQMATHRRADYIGIIDEKGNFIVTHYKNQRYIDSKWERVKNVG</sequence>
<proteinExistence type="predicted"/>
<dbReference type="Proteomes" id="UP000327513">
    <property type="component" value="Segment"/>
</dbReference>
<accession>A0A5J6T7I0</accession>
<keyword evidence="2" id="KW-1185">Reference proteome</keyword>
<evidence type="ECO:0000313" key="1">
    <source>
        <dbReference type="EMBL" id="QFG06638.1"/>
    </source>
</evidence>
<reference evidence="2" key="1">
    <citation type="submission" date="2019-06" db="EMBL/GenBank/DDBJ databases">
        <title>Complete genome of Proteus mirabilis phage Myduc.</title>
        <authorList>
            <person name="Tran J.S."/>
            <person name="Lessor L."/>
            <person name="O'Leary C."/>
            <person name="Bonasera R.M."/>
            <person name="Liu M."/>
        </authorList>
    </citation>
    <scope>NUCLEOTIDE SEQUENCE [LARGE SCALE GENOMIC DNA]</scope>
</reference>
<dbReference type="EMBL" id="MN098326">
    <property type="protein sequence ID" value="QFG06638.1"/>
    <property type="molecule type" value="Genomic_DNA"/>
</dbReference>
<organism evidence="1 2">
    <name type="scientific">Proteus phage Myduc</name>
    <dbReference type="NCBI Taxonomy" id="2650874"/>
    <lineage>
        <taxon>Viruses</taxon>
        <taxon>Duplodnaviria</taxon>
        <taxon>Heunggongvirae</taxon>
        <taxon>Uroviricota</taxon>
        <taxon>Caudoviricetes</taxon>
        <taxon>Chaseviridae</taxon>
        <taxon>Cleopatravirinae</taxon>
        <taxon>Myducvirus</taxon>
        <taxon>Myducvirus myduc</taxon>
    </lineage>
</organism>
<gene>
    <name evidence="1" type="ORF">CPT_Myduc_015</name>
</gene>
<protein>
    <submittedName>
        <fullName evidence="1">Uncharacterized protein</fullName>
    </submittedName>
</protein>
<name>A0A5J6T7I0_9CAUD</name>
<evidence type="ECO:0000313" key="2">
    <source>
        <dbReference type="Proteomes" id="UP000327513"/>
    </source>
</evidence>